<keyword evidence="2" id="KW-1185">Reference proteome</keyword>
<organism evidence="1 2">
    <name type="scientific">Naganishia friedmannii</name>
    <dbReference type="NCBI Taxonomy" id="89922"/>
    <lineage>
        <taxon>Eukaryota</taxon>
        <taxon>Fungi</taxon>
        <taxon>Dikarya</taxon>
        <taxon>Basidiomycota</taxon>
        <taxon>Agaricomycotina</taxon>
        <taxon>Tremellomycetes</taxon>
        <taxon>Filobasidiales</taxon>
        <taxon>Filobasidiaceae</taxon>
        <taxon>Naganishia</taxon>
    </lineage>
</organism>
<gene>
    <name evidence="1" type="ORF">QFC21_000684</name>
</gene>
<proteinExistence type="predicted"/>
<protein>
    <submittedName>
        <fullName evidence="1">Uncharacterized protein</fullName>
    </submittedName>
</protein>
<dbReference type="EMBL" id="JASBWT010000001">
    <property type="protein sequence ID" value="KAJ9109354.1"/>
    <property type="molecule type" value="Genomic_DNA"/>
</dbReference>
<comment type="caution">
    <text evidence="1">The sequence shown here is derived from an EMBL/GenBank/DDBJ whole genome shotgun (WGS) entry which is preliminary data.</text>
</comment>
<name>A0ACC2WDQ0_9TREE</name>
<sequence>MTNAELAGKYYTHFTTSKNEIDTLLASPDAQSSVVGKVAQRIQALNKSLTDATPYLPPYDQRRGGDGSAKPGRGKFMFKRRAAAATTTTTWEGDVGKGLKDTTVDDRSVENGSATMGTERQAMPLPSNSTVGPSPVTRVPVSDTSTSQITIQDLSSAYITLDSLLSPPTPTNGGGSHADPAADNITPTGLSITIRNIDRCVIDLRPTPSSTAGTGTAVVQQQPRLTALYGDGVRDSVVIAPGTDVAGSVMLHSLERVVVITACQQFRIHSSADAILLLSIPSNPIIEHSSRLRFGRYPHSLSPAPNAPPPRPPPPAVQDFSWIKPSASPNFRTIGDEESDTLGVQVEQVIHGSGDEWKETLAGFLAEVFVGPS</sequence>
<reference evidence="1" key="1">
    <citation type="submission" date="2023-04" db="EMBL/GenBank/DDBJ databases">
        <title>Draft Genome sequencing of Naganishia species isolated from polar environments using Oxford Nanopore Technology.</title>
        <authorList>
            <person name="Leo P."/>
            <person name="Venkateswaran K."/>
        </authorList>
    </citation>
    <scope>NUCLEOTIDE SEQUENCE</scope>
    <source>
        <strain evidence="1">MNA-CCFEE 5423</strain>
    </source>
</reference>
<dbReference type="Proteomes" id="UP001227268">
    <property type="component" value="Unassembled WGS sequence"/>
</dbReference>
<evidence type="ECO:0000313" key="1">
    <source>
        <dbReference type="EMBL" id="KAJ9109354.1"/>
    </source>
</evidence>
<accession>A0ACC2WDQ0</accession>
<evidence type="ECO:0000313" key="2">
    <source>
        <dbReference type="Proteomes" id="UP001227268"/>
    </source>
</evidence>